<dbReference type="OrthoDB" id="4075408at2759"/>
<protein>
    <submittedName>
        <fullName evidence="1">Uncharacterized protein</fullName>
    </submittedName>
</protein>
<dbReference type="GeneID" id="66115218"/>
<reference evidence="1" key="1">
    <citation type="submission" date="2021-03" db="EMBL/GenBank/DDBJ databases">
        <authorList>
            <person name="Palmer J.M."/>
        </authorList>
    </citation>
    <scope>NUCLEOTIDE SEQUENCE</scope>
    <source>
        <strain evidence="1">ARV_011</strain>
    </source>
</reference>
<organism evidence="1 2">
    <name type="scientific">Scheffersomyces spartinae</name>
    <dbReference type="NCBI Taxonomy" id="45513"/>
    <lineage>
        <taxon>Eukaryota</taxon>
        <taxon>Fungi</taxon>
        <taxon>Dikarya</taxon>
        <taxon>Ascomycota</taxon>
        <taxon>Saccharomycotina</taxon>
        <taxon>Pichiomycetes</taxon>
        <taxon>Debaryomycetaceae</taxon>
        <taxon>Scheffersomyces</taxon>
    </lineage>
</organism>
<dbReference type="AlphaFoldDB" id="A0A9P7V6T7"/>
<sequence>MSETLAESSSAPDTSSAPDLRRMNTADALVYFAEHIESSLEGLAKQEYATKGRRYKFLDNNFQRIREIDKHLVVFPEQRDRKISVILAFDIIQRIDEQLFEAFPDFVSCMLGFAWELERLGLIESENSSVTHYKDCQHYGFLECEHQALKWFSKIEPKHIQWVANLQYCAKINFLHTDHHMGTKVDDQFIKQYLDEYFGPEALESTTLITALKSFVHWGNIKGMLYKLGLPNVNISEETKRRYDKFPDPAPEIIEQVFDRYPSGTSRIALIKKALEIFGKSWSYGDLLEYPPPFTMGGGATNERVNIEWVYQICHDIRQDPLRYHLRSQTKDLHTQPVNLQELNTKYQKEIEMAYIYIGILIHAFSNAGTDFLMQIPRVPPPDKLIQTSPEIEEYYSKCLGLNNSIQEYEAKGWDSEDIVIRLRANQYSLVDKVNELSKRFG</sequence>
<evidence type="ECO:0000313" key="1">
    <source>
        <dbReference type="EMBL" id="KAG7192443.1"/>
    </source>
</evidence>
<dbReference type="RefSeq" id="XP_043047993.1">
    <property type="nucleotide sequence ID" value="XM_043192625.1"/>
</dbReference>
<dbReference type="Proteomes" id="UP000790833">
    <property type="component" value="Unassembled WGS sequence"/>
</dbReference>
<name>A0A9P7V6T7_9ASCO</name>
<comment type="caution">
    <text evidence="1">The sequence shown here is derived from an EMBL/GenBank/DDBJ whole genome shotgun (WGS) entry which is preliminary data.</text>
</comment>
<keyword evidence="2" id="KW-1185">Reference proteome</keyword>
<dbReference type="EMBL" id="JAHMUF010000018">
    <property type="protein sequence ID" value="KAG7192443.1"/>
    <property type="molecule type" value="Genomic_DNA"/>
</dbReference>
<gene>
    <name evidence="1" type="ORF">KQ657_001844</name>
</gene>
<accession>A0A9P7V6T7</accession>
<proteinExistence type="predicted"/>
<evidence type="ECO:0000313" key="2">
    <source>
        <dbReference type="Proteomes" id="UP000790833"/>
    </source>
</evidence>